<proteinExistence type="predicted"/>
<evidence type="ECO:0000313" key="1">
    <source>
        <dbReference type="EMBL" id="QFG06702.1"/>
    </source>
</evidence>
<dbReference type="Proteomes" id="UP000327513">
    <property type="component" value="Segment"/>
</dbReference>
<keyword evidence="2" id="KW-1185">Reference proteome</keyword>
<protein>
    <submittedName>
        <fullName evidence="1">Uncharacterized protein</fullName>
    </submittedName>
</protein>
<accession>A0A5J6T8H8</accession>
<name>A0A5J6T8H8_9CAUD</name>
<gene>
    <name evidence="1" type="ORF">CPT_Myduc_080</name>
</gene>
<reference evidence="2" key="1">
    <citation type="submission" date="2019-06" db="EMBL/GenBank/DDBJ databases">
        <title>Complete genome of Proteus mirabilis phage Myduc.</title>
        <authorList>
            <person name="Tran J.S."/>
            <person name="Lessor L."/>
            <person name="O'Leary C."/>
            <person name="Bonasera R.M."/>
            <person name="Liu M."/>
        </authorList>
    </citation>
    <scope>NUCLEOTIDE SEQUENCE [LARGE SCALE GENOMIC DNA]</scope>
</reference>
<sequence length="31" mass="3624">MDFDWFCVDMLVLRLVGNVVGSYMLREDGSR</sequence>
<dbReference type="EMBL" id="MN098326">
    <property type="protein sequence ID" value="QFG06702.1"/>
    <property type="molecule type" value="Genomic_DNA"/>
</dbReference>
<evidence type="ECO:0000313" key="2">
    <source>
        <dbReference type="Proteomes" id="UP000327513"/>
    </source>
</evidence>
<organism evidence="1 2">
    <name type="scientific">Proteus phage Myduc</name>
    <dbReference type="NCBI Taxonomy" id="2650874"/>
    <lineage>
        <taxon>Viruses</taxon>
        <taxon>Duplodnaviria</taxon>
        <taxon>Heunggongvirae</taxon>
        <taxon>Uroviricota</taxon>
        <taxon>Caudoviricetes</taxon>
        <taxon>Chaseviridae</taxon>
        <taxon>Cleopatravirinae</taxon>
        <taxon>Myducvirus</taxon>
        <taxon>Myducvirus myduc</taxon>
    </lineage>
</organism>